<dbReference type="EMBL" id="UZWD01000023">
    <property type="protein sequence ID" value="VDS04541.1"/>
    <property type="molecule type" value="Genomic_DNA"/>
</dbReference>
<evidence type="ECO:0008006" key="4">
    <source>
        <dbReference type="Google" id="ProtNLM"/>
    </source>
</evidence>
<sequence length="110" mass="11748">MKTYLLGGLAALALAAASLPAMAQTVEFTIINDSSYDLHYFFTTPSNENSWGGDLLGDTGILESGYQATATIGDGSDQCLYDFKFVMDNGAELIEPAIDICSLNSYTITD</sequence>
<gene>
    <name evidence="2" type="ORF">DEVEQU_01679</name>
</gene>
<evidence type="ECO:0000313" key="3">
    <source>
        <dbReference type="Proteomes" id="UP000268844"/>
    </source>
</evidence>
<keyword evidence="3" id="KW-1185">Reference proteome</keyword>
<dbReference type="OrthoDB" id="4736977at2"/>
<accession>A0A447IAI1</accession>
<feature type="signal peptide" evidence="1">
    <location>
        <begin position="1"/>
        <end position="23"/>
    </location>
</feature>
<keyword evidence="1" id="KW-0732">Signal</keyword>
<protein>
    <recommendedName>
        <fullName evidence="4">Argininosuccinate lyase</fullName>
    </recommendedName>
</protein>
<organism evidence="2 3">
    <name type="scientific">Devosia equisanguinis</name>
    <dbReference type="NCBI Taxonomy" id="2490941"/>
    <lineage>
        <taxon>Bacteria</taxon>
        <taxon>Pseudomonadati</taxon>
        <taxon>Pseudomonadota</taxon>
        <taxon>Alphaproteobacteria</taxon>
        <taxon>Hyphomicrobiales</taxon>
        <taxon>Devosiaceae</taxon>
        <taxon>Devosia</taxon>
    </lineage>
</organism>
<dbReference type="RefSeq" id="WP_126150117.1">
    <property type="nucleotide sequence ID" value="NZ_JBHTMH010000001.1"/>
</dbReference>
<dbReference type="AlphaFoldDB" id="A0A447IAI1"/>
<dbReference type="Proteomes" id="UP000268844">
    <property type="component" value="Unassembled WGS sequence"/>
</dbReference>
<reference evidence="2 3" key="1">
    <citation type="submission" date="2018-12" db="EMBL/GenBank/DDBJ databases">
        <authorList>
            <person name="Criscuolo A."/>
        </authorList>
    </citation>
    <scope>NUCLEOTIDE SEQUENCE [LARGE SCALE GENOMIC DNA]</scope>
    <source>
        <strain evidence="2">ACIP1116281</strain>
    </source>
</reference>
<feature type="chain" id="PRO_5019074691" description="Argininosuccinate lyase" evidence="1">
    <location>
        <begin position="24"/>
        <end position="110"/>
    </location>
</feature>
<proteinExistence type="predicted"/>
<name>A0A447IAI1_9HYPH</name>
<evidence type="ECO:0000313" key="2">
    <source>
        <dbReference type="EMBL" id="VDS04541.1"/>
    </source>
</evidence>
<evidence type="ECO:0000256" key="1">
    <source>
        <dbReference type="SAM" id="SignalP"/>
    </source>
</evidence>